<protein>
    <submittedName>
        <fullName evidence="2">Uncharacterized protein</fullName>
    </submittedName>
</protein>
<evidence type="ECO:0000256" key="1">
    <source>
        <dbReference type="SAM" id="MobiDB-lite"/>
    </source>
</evidence>
<reference evidence="2 3" key="1">
    <citation type="submission" date="2023-03" db="EMBL/GenBank/DDBJ databases">
        <title>High-quality genome of Scylla paramamosain provides insights in environmental adaptation.</title>
        <authorList>
            <person name="Zhang L."/>
        </authorList>
    </citation>
    <scope>NUCLEOTIDE SEQUENCE [LARGE SCALE GENOMIC DNA]</scope>
    <source>
        <strain evidence="2">LZ_2023a</strain>
        <tissue evidence="2">Muscle</tissue>
    </source>
</reference>
<feature type="compositionally biased region" description="Low complexity" evidence="1">
    <location>
        <begin position="1"/>
        <end position="22"/>
    </location>
</feature>
<dbReference type="Proteomes" id="UP001487740">
    <property type="component" value="Unassembled WGS sequence"/>
</dbReference>
<feature type="region of interest" description="Disordered" evidence="1">
    <location>
        <begin position="1"/>
        <end position="28"/>
    </location>
</feature>
<accession>A0AAW0TUD0</accession>
<keyword evidence="3" id="KW-1185">Reference proteome</keyword>
<gene>
    <name evidence="2" type="ORF">O3P69_010166</name>
</gene>
<dbReference type="AlphaFoldDB" id="A0AAW0TUD0"/>
<comment type="caution">
    <text evidence="2">The sequence shown here is derived from an EMBL/GenBank/DDBJ whole genome shotgun (WGS) entry which is preliminary data.</text>
</comment>
<sequence length="174" mass="18758">MFGSTTTTTTTTTPPPTTATITHSSGSTTGKCGIGLQCSAGQEWRRLPWASASPGAAARWCEGEVRQSQQLLLQQPGRHGGGVTFGMSPPEVPERSAQGGHSLCFLQPFYVDPRTKKRNPITATQAAVILLKDSCQGAWWPLRGFQFVSPRLHTSLIRVCGGKQLTYSAVRERS</sequence>
<organism evidence="2 3">
    <name type="scientific">Scylla paramamosain</name>
    <name type="common">Mud crab</name>
    <dbReference type="NCBI Taxonomy" id="85552"/>
    <lineage>
        <taxon>Eukaryota</taxon>
        <taxon>Metazoa</taxon>
        <taxon>Ecdysozoa</taxon>
        <taxon>Arthropoda</taxon>
        <taxon>Crustacea</taxon>
        <taxon>Multicrustacea</taxon>
        <taxon>Malacostraca</taxon>
        <taxon>Eumalacostraca</taxon>
        <taxon>Eucarida</taxon>
        <taxon>Decapoda</taxon>
        <taxon>Pleocyemata</taxon>
        <taxon>Brachyura</taxon>
        <taxon>Eubrachyura</taxon>
        <taxon>Portunoidea</taxon>
        <taxon>Portunidae</taxon>
        <taxon>Portuninae</taxon>
        <taxon>Scylla</taxon>
    </lineage>
</organism>
<dbReference type="EMBL" id="JARAKH010000025">
    <property type="protein sequence ID" value="KAK8390291.1"/>
    <property type="molecule type" value="Genomic_DNA"/>
</dbReference>
<proteinExistence type="predicted"/>
<evidence type="ECO:0000313" key="2">
    <source>
        <dbReference type="EMBL" id="KAK8390291.1"/>
    </source>
</evidence>
<evidence type="ECO:0000313" key="3">
    <source>
        <dbReference type="Proteomes" id="UP001487740"/>
    </source>
</evidence>
<name>A0AAW0TUD0_SCYPA</name>